<dbReference type="KEGG" id="mfa:Mfla_1146"/>
<evidence type="ECO:0000313" key="2">
    <source>
        <dbReference type="EMBL" id="ABE49414.1"/>
    </source>
</evidence>
<proteinExistence type="predicted"/>
<protein>
    <submittedName>
        <fullName evidence="2">Hemerythrin HHE cation binding region</fullName>
    </submittedName>
</protein>
<sequence length="146" mass="17413">MNIFEALRQSHERQRDLLAQLIETSGDTPERKQLFQKIQQEIEAHERAEERHFYRPIMMDDNGIDPSRHGIAEHHEIDEILELLKETELSSPAWLVHAKELRHKVLHHLEEEEHKFFQMAGKILSQQEKQQLSAKYLRDYEEALAQ</sequence>
<dbReference type="InterPro" id="IPR012312">
    <property type="entry name" value="Hemerythrin-like"/>
</dbReference>
<organism evidence="2 3">
    <name type="scientific">Methylobacillus flagellatus (strain ATCC 51484 / DSM 6875 / VKM B-1610 / KT)</name>
    <dbReference type="NCBI Taxonomy" id="265072"/>
    <lineage>
        <taxon>Bacteria</taxon>
        <taxon>Pseudomonadati</taxon>
        <taxon>Pseudomonadota</taxon>
        <taxon>Betaproteobacteria</taxon>
        <taxon>Nitrosomonadales</taxon>
        <taxon>Methylophilaceae</taxon>
        <taxon>Methylobacillus</taxon>
    </lineage>
</organism>
<evidence type="ECO:0000259" key="1">
    <source>
        <dbReference type="Pfam" id="PF01814"/>
    </source>
</evidence>
<dbReference type="Gene3D" id="1.20.120.520">
    <property type="entry name" value="nmb1532 protein domain like"/>
    <property type="match status" value="1"/>
</dbReference>
<reference evidence="2 3" key="1">
    <citation type="submission" date="2006-03" db="EMBL/GenBank/DDBJ databases">
        <title>Complete sequence of Methylobacillus flagellatus KT.</title>
        <authorList>
            <consortium name="US DOE Joint Genome Institute"/>
            <person name="Copeland A."/>
            <person name="Lucas S."/>
            <person name="Lapidus A."/>
            <person name="Barry K."/>
            <person name="Detter J.C."/>
            <person name="Glavina del Rio T."/>
            <person name="Hammon N."/>
            <person name="Israni S."/>
            <person name="Dalin E."/>
            <person name="Tice H."/>
            <person name="Pitluck S."/>
            <person name="Brettin T."/>
            <person name="Bruce D."/>
            <person name="Han C."/>
            <person name="Tapia R."/>
            <person name="Saunders E."/>
            <person name="Gilna P."/>
            <person name="Schmutz J."/>
            <person name="Larimer F."/>
            <person name="Land M."/>
            <person name="Kyrpides N."/>
            <person name="Anderson I."/>
            <person name="Richardson P."/>
        </authorList>
    </citation>
    <scope>NUCLEOTIDE SEQUENCE [LARGE SCALE GENOMIC DNA]</scope>
    <source>
        <strain evidence="3">KT / ATCC 51484 / DSM 6875</strain>
    </source>
</reference>
<dbReference type="OrthoDB" id="5523420at2"/>
<dbReference type="eggNOG" id="COG5592">
    <property type="taxonomic scope" value="Bacteria"/>
</dbReference>
<dbReference type="PANTHER" id="PTHR35585:SF1">
    <property type="entry name" value="HHE DOMAIN PROTEIN (AFU_ORTHOLOGUE AFUA_4G00730)"/>
    <property type="match status" value="1"/>
</dbReference>
<dbReference type="Pfam" id="PF01814">
    <property type="entry name" value="Hemerythrin"/>
    <property type="match status" value="1"/>
</dbReference>
<gene>
    <name evidence="2" type="ordered locus">Mfla_1146</name>
</gene>
<dbReference type="Proteomes" id="UP000002440">
    <property type="component" value="Chromosome"/>
</dbReference>
<accession>Q1H273</accession>
<evidence type="ECO:0000313" key="3">
    <source>
        <dbReference type="Proteomes" id="UP000002440"/>
    </source>
</evidence>
<keyword evidence="3" id="KW-1185">Reference proteome</keyword>
<name>Q1H273_METFK</name>
<dbReference type="AlphaFoldDB" id="Q1H273"/>
<dbReference type="HOGENOM" id="CLU_079417_6_1_4"/>
<dbReference type="PANTHER" id="PTHR35585">
    <property type="entry name" value="HHE DOMAIN PROTEIN (AFU_ORTHOLOGUE AFUA_4G00730)"/>
    <property type="match status" value="1"/>
</dbReference>
<dbReference type="EMBL" id="CP000284">
    <property type="protein sequence ID" value="ABE49414.1"/>
    <property type="molecule type" value="Genomic_DNA"/>
</dbReference>
<feature type="domain" description="Hemerythrin-like" evidence="1">
    <location>
        <begin position="3"/>
        <end position="120"/>
    </location>
</feature>
<dbReference type="RefSeq" id="WP_011479368.1">
    <property type="nucleotide sequence ID" value="NC_007947.1"/>
</dbReference>